<sequence length="290" mass="31387">MKYQIDKLVRIADENGSGEKDIANGTLVCFPTASARLSQLVLPFFSHGAPHADPLAFRPNPQALMDAASGSDGEGEDDGAPSSARDGIYRPPKLAPMPYTEPSAKSKDKSKDRRAPVPSALAHLAHLDPSKPYAESTSGLGGGATSAAHGSARARELQRMTAFEEENFTRLVMKKRDAKRRTLDEADIALGGTGIASGSRRRVPGVGLEDEFGDIIRSVGRSRQGAVGDGYEELRQRGKKESVLVRSRVRSRDDSFDDLGGDEPRQRKRTRFDKEVKAAKKRTSSKGGRK</sequence>
<name>A0A5K1K339_9APHY</name>
<protein>
    <submittedName>
        <fullName evidence="2">Uncharacterized protein</fullName>
    </submittedName>
</protein>
<gene>
    <name evidence="2" type="primary">I1S0N5</name>
</gene>
<proteinExistence type="predicted"/>
<dbReference type="AlphaFoldDB" id="A0A5K1K339"/>
<feature type="compositionally biased region" description="Basic residues" evidence="1">
    <location>
        <begin position="279"/>
        <end position="290"/>
    </location>
</feature>
<dbReference type="EMBL" id="LR727933">
    <property type="protein sequence ID" value="VWO99822.1"/>
    <property type="molecule type" value="Genomic_DNA"/>
</dbReference>
<organism evidence="2">
    <name type="scientific">Ganoderma boninense</name>
    <dbReference type="NCBI Taxonomy" id="34458"/>
    <lineage>
        <taxon>Eukaryota</taxon>
        <taxon>Fungi</taxon>
        <taxon>Dikarya</taxon>
        <taxon>Basidiomycota</taxon>
        <taxon>Agaricomycotina</taxon>
        <taxon>Agaricomycetes</taxon>
        <taxon>Polyporales</taxon>
        <taxon>Polyporaceae</taxon>
        <taxon>Ganoderma</taxon>
    </lineage>
</organism>
<accession>A0A5K1K339</accession>
<evidence type="ECO:0000313" key="2">
    <source>
        <dbReference type="EMBL" id="VWO99822.1"/>
    </source>
</evidence>
<reference evidence="2" key="1">
    <citation type="submission" date="2019-10" db="EMBL/GenBank/DDBJ databases">
        <authorList>
            <person name="Nor Muhammad N."/>
        </authorList>
    </citation>
    <scope>NUCLEOTIDE SEQUENCE</scope>
</reference>
<feature type="compositionally biased region" description="Basic and acidic residues" evidence="1">
    <location>
        <begin position="104"/>
        <end position="115"/>
    </location>
</feature>
<feature type="region of interest" description="Disordered" evidence="1">
    <location>
        <begin position="223"/>
        <end position="290"/>
    </location>
</feature>
<feature type="compositionally biased region" description="Basic and acidic residues" evidence="1">
    <location>
        <begin position="232"/>
        <end position="243"/>
    </location>
</feature>
<feature type="region of interest" description="Disordered" evidence="1">
    <location>
        <begin position="56"/>
        <end position="153"/>
    </location>
</feature>
<evidence type="ECO:0000256" key="1">
    <source>
        <dbReference type="SAM" id="MobiDB-lite"/>
    </source>
</evidence>